<dbReference type="Gene3D" id="3.40.50.720">
    <property type="entry name" value="NAD(P)-binding Rossmann-like Domain"/>
    <property type="match status" value="1"/>
</dbReference>
<keyword evidence="9" id="KW-1185">Reference proteome</keyword>
<dbReference type="GO" id="GO:0016491">
    <property type="term" value="F:oxidoreductase activity"/>
    <property type="evidence" value="ECO:0007669"/>
    <property type="project" value="UniProtKB-KW"/>
</dbReference>
<feature type="domain" description="Alcohol dehydrogenase-like N-terminal" evidence="7">
    <location>
        <begin position="23"/>
        <end position="140"/>
    </location>
</feature>
<dbReference type="GO" id="GO:0008270">
    <property type="term" value="F:zinc ion binding"/>
    <property type="evidence" value="ECO:0007669"/>
    <property type="project" value="InterPro"/>
</dbReference>
<dbReference type="Proteomes" id="UP000198891">
    <property type="component" value="Unassembled WGS sequence"/>
</dbReference>
<dbReference type="SUPFAM" id="SSF51735">
    <property type="entry name" value="NAD(P)-binding Rossmann-fold domains"/>
    <property type="match status" value="1"/>
</dbReference>
<evidence type="ECO:0000256" key="3">
    <source>
        <dbReference type="ARBA" id="ARBA00022833"/>
    </source>
</evidence>
<dbReference type="InterPro" id="IPR011032">
    <property type="entry name" value="GroES-like_sf"/>
</dbReference>
<evidence type="ECO:0000256" key="5">
    <source>
        <dbReference type="RuleBase" id="RU361277"/>
    </source>
</evidence>
<evidence type="ECO:0000256" key="1">
    <source>
        <dbReference type="ARBA" id="ARBA00001947"/>
    </source>
</evidence>
<reference evidence="8 9" key="1">
    <citation type="submission" date="2016-10" db="EMBL/GenBank/DDBJ databases">
        <authorList>
            <person name="de Groot N.N."/>
        </authorList>
    </citation>
    <scope>NUCLEOTIDE SEQUENCE [LARGE SCALE GENOMIC DNA]</scope>
    <source>
        <strain evidence="8 9">CGMCC 4.3491</strain>
    </source>
</reference>
<comment type="cofactor">
    <cofactor evidence="1 5">
        <name>Zn(2+)</name>
        <dbReference type="ChEBI" id="CHEBI:29105"/>
    </cofactor>
</comment>
<dbReference type="PROSITE" id="PS00059">
    <property type="entry name" value="ADH_ZINC"/>
    <property type="match status" value="1"/>
</dbReference>
<dbReference type="EMBL" id="FNPZ01000001">
    <property type="protein sequence ID" value="SDY55619.1"/>
    <property type="molecule type" value="Genomic_DNA"/>
</dbReference>
<dbReference type="Pfam" id="PF00107">
    <property type="entry name" value="ADH_zinc_N"/>
    <property type="match status" value="1"/>
</dbReference>
<dbReference type="InterPro" id="IPR036291">
    <property type="entry name" value="NAD(P)-bd_dom_sf"/>
</dbReference>
<proteinExistence type="inferred from homology"/>
<keyword evidence="3 5" id="KW-0862">Zinc</keyword>
<dbReference type="InterPro" id="IPR013149">
    <property type="entry name" value="ADH-like_C"/>
</dbReference>
<dbReference type="OrthoDB" id="9797931at2"/>
<dbReference type="InterPro" id="IPR002328">
    <property type="entry name" value="ADH_Zn_CS"/>
</dbReference>
<keyword evidence="4" id="KW-0560">Oxidoreductase</keyword>
<comment type="similarity">
    <text evidence="5">Belongs to the zinc-containing alcohol dehydrogenase family.</text>
</comment>
<evidence type="ECO:0000256" key="2">
    <source>
        <dbReference type="ARBA" id="ARBA00022723"/>
    </source>
</evidence>
<evidence type="ECO:0000313" key="9">
    <source>
        <dbReference type="Proteomes" id="UP000198891"/>
    </source>
</evidence>
<name>A0A1H3KUG5_9MICO</name>
<dbReference type="PANTHER" id="PTHR43401:SF2">
    <property type="entry name" value="L-THREONINE 3-DEHYDROGENASE"/>
    <property type="match status" value="1"/>
</dbReference>
<dbReference type="PANTHER" id="PTHR43401">
    <property type="entry name" value="L-THREONINE 3-DEHYDROGENASE"/>
    <property type="match status" value="1"/>
</dbReference>
<dbReference type="Pfam" id="PF08240">
    <property type="entry name" value="ADH_N"/>
    <property type="match status" value="1"/>
</dbReference>
<evidence type="ECO:0000259" key="6">
    <source>
        <dbReference type="Pfam" id="PF00107"/>
    </source>
</evidence>
<sequence length="337" mass="34611">MKAFLVTSPATGAVSDVAPPEPGAGQVVVQIDHAGICGTDVGLFRGDPDRLAQLDLTFPLRLGHEWNGRVIEAGQGVDAAWVGKRVTGDTMLGCGHCERCLSGRHNVCADRFEIGVRGNWPGALAERLLVPVTALYELPDAVTAQLGAMVEPGANALRSVRAAGVQAGSRALVLGTGTIGLLSALFARAEGAEVHVLGRDPEALELARSLGVAGAWTQDELPSLVWDAVIDATNAAAMPRFAVDVVEPGGRVALVGISGEPSLIDTRVVGGKDVTVVGILAGSPAIQATIDAYASGRVDPLPLISRVIALDEVADALSGARPMKSAGAPKVLVDLAR</sequence>
<dbReference type="SUPFAM" id="SSF50129">
    <property type="entry name" value="GroES-like"/>
    <property type="match status" value="1"/>
</dbReference>
<dbReference type="InterPro" id="IPR013154">
    <property type="entry name" value="ADH-like_N"/>
</dbReference>
<organism evidence="8 9">
    <name type="scientific">Herbiconiux ginsengi</name>
    <dbReference type="NCBI Taxonomy" id="381665"/>
    <lineage>
        <taxon>Bacteria</taxon>
        <taxon>Bacillati</taxon>
        <taxon>Actinomycetota</taxon>
        <taxon>Actinomycetes</taxon>
        <taxon>Micrococcales</taxon>
        <taxon>Microbacteriaceae</taxon>
        <taxon>Herbiconiux</taxon>
    </lineage>
</organism>
<evidence type="ECO:0000259" key="7">
    <source>
        <dbReference type="Pfam" id="PF08240"/>
    </source>
</evidence>
<evidence type="ECO:0000256" key="4">
    <source>
        <dbReference type="ARBA" id="ARBA00023002"/>
    </source>
</evidence>
<accession>A0A1H3KUG5</accession>
<dbReference type="AlphaFoldDB" id="A0A1H3KUG5"/>
<dbReference type="Gene3D" id="3.90.180.10">
    <property type="entry name" value="Medium-chain alcohol dehydrogenases, catalytic domain"/>
    <property type="match status" value="1"/>
</dbReference>
<gene>
    <name evidence="8" type="ORF">SAMN05216554_0696</name>
</gene>
<dbReference type="RefSeq" id="WP_092548778.1">
    <property type="nucleotide sequence ID" value="NZ_FNPZ01000001.1"/>
</dbReference>
<protein>
    <submittedName>
        <fullName evidence="8">2-desacetyl-2-hydroxyethyl bacteriochlorophyllide A dehydrogenase</fullName>
    </submittedName>
</protein>
<dbReference type="STRING" id="381665.SAMN05216554_0696"/>
<evidence type="ECO:0000313" key="8">
    <source>
        <dbReference type="EMBL" id="SDY55619.1"/>
    </source>
</evidence>
<feature type="domain" description="Alcohol dehydrogenase-like C-terminal" evidence="6">
    <location>
        <begin position="179"/>
        <end position="291"/>
    </location>
</feature>
<keyword evidence="2 5" id="KW-0479">Metal-binding</keyword>
<dbReference type="InterPro" id="IPR050129">
    <property type="entry name" value="Zn_alcohol_dh"/>
</dbReference>